<protein>
    <submittedName>
        <fullName evidence="1">Uncharacterized protein</fullName>
    </submittedName>
</protein>
<organism evidence="1 2">
    <name type="scientific">Pleurodeles waltl</name>
    <name type="common">Iberian ribbed newt</name>
    <dbReference type="NCBI Taxonomy" id="8319"/>
    <lineage>
        <taxon>Eukaryota</taxon>
        <taxon>Metazoa</taxon>
        <taxon>Chordata</taxon>
        <taxon>Craniata</taxon>
        <taxon>Vertebrata</taxon>
        <taxon>Euteleostomi</taxon>
        <taxon>Amphibia</taxon>
        <taxon>Batrachia</taxon>
        <taxon>Caudata</taxon>
        <taxon>Salamandroidea</taxon>
        <taxon>Salamandridae</taxon>
        <taxon>Pleurodelinae</taxon>
        <taxon>Pleurodeles</taxon>
    </lineage>
</organism>
<keyword evidence="2" id="KW-1185">Reference proteome</keyword>
<evidence type="ECO:0000313" key="1">
    <source>
        <dbReference type="EMBL" id="KAJ1121665.1"/>
    </source>
</evidence>
<dbReference type="AlphaFoldDB" id="A0AAV7P053"/>
<comment type="caution">
    <text evidence="1">The sequence shown here is derived from an EMBL/GenBank/DDBJ whole genome shotgun (WGS) entry which is preliminary data.</text>
</comment>
<accession>A0AAV7P053</accession>
<sequence length="87" mass="9935">MADVQPFDLDYQEYYEDGPGAAFKDHLVAALDQSDQQSVDRALAKAHRPFSGQLMRYTQCQKIKCVVIAQNIKGYQRTGPGELRWKE</sequence>
<proteinExistence type="predicted"/>
<dbReference type="Proteomes" id="UP001066276">
    <property type="component" value="Chromosome 7"/>
</dbReference>
<name>A0AAV7P053_PLEWA</name>
<gene>
    <name evidence="1" type="ORF">NDU88_000185</name>
</gene>
<reference evidence="1" key="1">
    <citation type="journal article" date="2022" name="bioRxiv">
        <title>Sequencing and chromosome-scale assembly of the giantPleurodeles waltlgenome.</title>
        <authorList>
            <person name="Brown T."/>
            <person name="Elewa A."/>
            <person name="Iarovenko S."/>
            <person name="Subramanian E."/>
            <person name="Araus A.J."/>
            <person name="Petzold A."/>
            <person name="Susuki M."/>
            <person name="Suzuki K.-i.T."/>
            <person name="Hayashi T."/>
            <person name="Toyoda A."/>
            <person name="Oliveira C."/>
            <person name="Osipova E."/>
            <person name="Leigh N.D."/>
            <person name="Simon A."/>
            <person name="Yun M.H."/>
        </authorList>
    </citation>
    <scope>NUCLEOTIDE SEQUENCE</scope>
    <source>
        <strain evidence="1">20211129_DDA</strain>
        <tissue evidence="1">Liver</tissue>
    </source>
</reference>
<dbReference type="EMBL" id="JANPWB010000011">
    <property type="protein sequence ID" value="KAJ1121665.1"/>
    <property type="molecule type" value="Genomic_DNA"/>
</dbReference>
<evidence type="ECO:0000313" key="2">
    <source>
        <dbReference type="Proteomes" id="UP001066276"/>
    </source>
</evidence>